<dbReference type="Pfam" id="PF01740">
    <property type="entry name" value="STAS"/>
    <property type="match status" value="1"/>
</dbReference>
<dbReference type="PANTHER" id="PTHR33495">
    <property type="entry name" value="ANTI-SIGMA FACTOR ANTAGONIST TM_1081-RELATED-RELATED"/>
    <property type="match status" value="1"/>
</dbReference>
<protein>
    <recommendedName>
        <fullName evidence="2">Anti-sigma factor antagonist</fullName>
    </recommendedName>
</protein>
<evidence type="ECO:0000256" key="2">
    <source>
        <dbReference type="RuleBase" id="RU003749"/>
    </source>
</evidence>
<dbReference type="EMBL" id="PTIX01000029">
    <property type="protein sequence ID" value="PPK63382.1"/>
    <property type="molecule type" value="Genomic_DNA"/>
</dbReference>
<dbReference type="RefSeq" id="WP_245931712.1">
    <property type="nucleotide sequence ID" value="NZ_CP154825.1"/>
</dbReference>
<dbReference type="InterPro" id="IPR002645">
    <property type="entry name" value="STAS_dom"/>
</dbReference>
<proteinExistence type="inferred from homology"/>
<evidence type="ECO:0000313" key="5">
    <source>
        <dbReference type="Proteomes" id="UP000239203"/>
    </source>
</evidence>
<evidence type="ECO:0000256" key="1">
    <source>
        <dbReference type="ARBA" id="ARBA00009013"/>
    </source>
</evidence>
<comment type="caution">
    <text evidence="4">The sequence shown here is derived from an EMBL/GenBank/DDBJ whole genome shotgun (WGS) entry which is preliminary data.</text>
</comment>
<organism evidence="4 5">
    <name type="scientific">Actinokineospora auranticolor</name>
    <dbReference type="NCBI Taxonomy" id="155976"/>
    <lineage>
        <taxon>Bacteria</taxon>
        <taxon>Bacillati</taxon>
        <taxon>Actinomycetota</taxon>
        <taxon>Actinomycetes</taxon>
        <taxon>Pseudonocardiales</taxon>
        <taxon>Pseudonocardiaceae</taxon>
        <taxon>Actinokineospora</taxon>
    </lineage>
</organism>
<accession>A0A2S6GDS1</accession>
<evidence type="ECO:0000259" key="3">
    <source>
        <dbReference type="PROSITE" id="PS50801"/>
    </source>
</evidence>
<dbReference type="GO" id="GO:0043856">
    <property type="term" value="F:anti-sigma factor antagonist activity"/>
    <property type="evidence" value="ECO:0007669"/>
    <property type="project" value="InterPro"/>
</dbReference>
<dbReference type="SUPFAM" id="SSF52091">
    <property type="entry name" value="SpoIIaa-like"/>
    <property type="match status" value="1"/>
</dbReference>
<name>A0A2S6GDS1_9PSEU</name>
<dbReference type="AlphaFoldDB" id="A0A2S6GDS1"/>
<comment type="similarity">
    <text evidence="1 2">Belongs to the anti-sigma-factor antagonist family.</text>
</comment>
<dbReference type="InterPro" id="IPR036513">
    <property type="entry name" value="STAS_dom_sf"/>
</dbReference>
<keyword evidence="5" id="KW-1185">Reference proteome</keyword>
<dbReference type="PANTHER" id="PTHR33495:SF13">
    <property type="entry name" value="ANTI-SIGMA-F FACTOR ANTAGONIST RSFB"/>
    <property type="match status" value="1"/>
</dbReference>
<reference evidence="4 5" key="1">
    <citation type="submission" date="2018-02" db="EMBL/GenBank/DDBJ databases">
        <title>Genomic Encyclopedia of Archaeal and Bacterial Type Strains, Phase II (KMG-II): from individual species to whole genera.</title>
        <authorList>
            <person name="Goeker M."/>
        </authorList>
    </citation>
    <scope>NUCLEOTIDE SEQUENCE [LARGE SCALE GENOMIC DNA]</scope>
    <source>
        <strain evidence="4 5">YU 961-1</strain>
    </source>
</reference>
<dbReference type="Proteomes" id="UP000239203">
    <property type="component" value="Unassembled WGS sequence"/>
</dbReference>
<sequence length="111" mass="12000">MTRIEHRPDHDLLCVEGEVDMASVPLLDKALHDAFTSEDSTGLLVVDLTDVGFLGSVGLRSLVIAREHAAETGRRLVVITPESSAVRRAINITGLDQTLVLAADLQEVCRP</sequence>
<dbReference type="InterPro" id="IPR003658">
    <property type="entry name" value="Anti-sigma_ant"/>
</dbReference>
<gene>
    <name evidence="4" type="ORF">CLV40_12995</name>
</gene>
<feature type="domain" description="STAS" evidence="3">
    <location>
        <begin position="1"/>
        <end position="111"/>
    </location>
</feature>
<dbReference type="NCBIfam" id="TIGR00377">
    <property type="entry name" value="ant_ant_sig"/>
    <property type="match status" value="1"/>
</dbReference>
<dbReference type="Gene3D" id="3.30.750.24">
    <property type="entry name" value="STAS domain"/>
    <property type="match status" value="1"/>
</dbReference>
<dbReference type="CDD" id="cd07043">
    <property type="entry name" value="STAS_anti-anti-sigma_factors"/>
    <property type="match status" value="1"/>
</dbReference>
<evidence type="ECO:0000313" key="4">
    <source>
        <dbReference type="EMBL" id="PPK63382.1"/>
    </source>
</evidence>
<dbReference type="PROSITE" id="PS50801">
    <property type="entry name" value="STAS"/>
    <property type="match status" value="1"/>
</dbReference>